<dbReference type="AlphaFoldDB" id="A0A835PAR3"/>
<comment type="caution">
    <text evidence="1">The sequence shown here is derived from an EMBL/GenBank/DDBJ whole genome shotgun (WGS) entry which is preliminary data.</text>
</comment>
<gene>
    <name evidence="1" type="ORF">HPP92_027490</name>
</gene>
<name>A0A835PAR3_VANPL</name>
<protein>
    <submittedName>
        <fullName evidence="1">Uncharacterized protein</fullName>
    </submittedName>
</protein>
<reference evidence="1 2" key="1">
    <citation type="journal article" date="2020" name="Nat. Food">
        <title>A phased Vanilla planifolia genome enables genetic improvement of flavour and production.</title>
        <authorList>
            <person name="Hasing T."/>
            <person name="Tang H."/>
            <person name="Brym M."/>
            <person name="Khazi F."/>
            <person name="Huang T."/>
            <person name="Chambers A.H."/>
        </authorList>
    </citation>
    <scope>NUCLEOTIDE SEQUENCE [LARGE SCALE GENOMIC DNA]</scope>
    <source>
        <tissue evidence="1">Leaf</tissue>
    </source>
</reference>
<dbReference type="Proteomes" id="UP000639772">
    <property type="component" value="Unassembled WGS sequence"/>
</dbReference>
<accession>A0A835PAR3</accession>
<sequence>MDEEDEREGFGLKEGGKILFLGHGFWIWMPQRPRLLRKEEELKRERARVAGISPER</sequence>
<evidence type="ECO:0000313" key="2">
    <source>
        <dbReference type="Proteomes" id="UP000639772"/>
    </source>
</evidence>
<organism evidence="1 2">
    <name type="scientific">Vanilla planifolia</name>
    <name type="common">Vanilla</name>
    <dbReference type="NCBI Taxonomy" id="51239"/>
    <lineage>
        <taxon>Eukaryota</taxon>
        <taxon>Viridiplantae</taxon>
        <taxon>Streptophyta</taxon>
        <taxon>Embryophyta</taxon>
        <taxon>Tracheophyta</taxon>
        <taxon>Spermatophyta</taxon>
        <taxon>Magnoliopsida</taxon>
        <taxon>Liliopsida</taxon>
        <taxon>Asparagales</taxon>
        <taxon>Orchidaceae</taxon>
        <taxon>Vanilloideae</taxon>
        <taxon>Vanilleae</taxon>
        <taxon>Vanilla</taxon>
    </lineage>
</organism>
<proteinExistence type="predicted"/>
<evidence type="ECO:0000313" key="1">
    <source>
        <dbReference type="EMBL" id="KAG0449068.1"/>
    </source>
</evidence>
<dbReference type="EMBL" id="JADCNM010000215">
    <property type="protein sequence ID" value="KAG0449068.1"/>
    <property type="molecule type" value="Genomic_DNA"/>
</dbReference>